<dbReference type="KEGG" id="asim:FE240_14830"/>
<comment type="similarity">
    <text evidence="2 8">Belongs to the MreD family.</text>
</comment>
<dbReference type="Pfam" id="PF04093">
    <property type="entry name" value="MreD"/>
    <property type="match status" value="1"/>
</dbReference>
<dbReference type="PIRSF" id="PIRSF018472">
    <property type="entry name" value="MreD_proteobac"/>
    <property type="match status" value="1"/>
</dbReference>
<keyword evidence="5 8" id="KW-0133">Cell shape</keyword>
<dbReference type="GO" id="GO:0005886">
    <property type="term" value="C:plasma membrane"/>
    <property type="evidence" value="ECO:0007669"/>
    <property type="project" value="UniProtKB-SubCell"/>
</dbReference>
<keyword evidence="4 9" id="KW-0812">Transmembrane</keyword>
<sequence>MLQPASGRIWVWLSILLALSLSILPLPIQFSPFRPDWLAMVLVYWALALPHRANVGSAWVAGLLLDVLLGSTLGVRAMAMAIMVYLAAFQCQKIRNFSVWQQAIIMGALTMVGKITVFWAEHLFSRANLNFVYFWSTLSTMLMWPWVFLVLRQLRRRFNIK</sequence>
<evidence type="ECO:0000256" key="1">
    <source>
        <dbReference type="ARBA" id="ARBA00004651"/>
    </source>
</evidence>
<reference evidence="10 11" key="1">
    <citation type="submission" date="2019-05" db="EMBL/GenBank/DDBJ databases">
        <title>OXA-830, a novel chromosomally encoded expanded-spectrum class D beta-lactamase in Aeromonas simiae.</title>
        <authorList>
            <person name="Zhou W."/>
            <person name="Chen Q."/>
        </authorList>
    </citation>
    <scope>NUCLEOTIDE SEQUENCE [LARGE SCALE GENOMIC DNA]</scope>
    <source>
        <strain evidence="10 11">A6</strain>
    </source>
</reference>
<dbReference type="Proteomes" id="UP000594034">
    <property type="component" value="Chromosome"/>
</dbReference>
<evidence type="ECO:0000256" key="2">
    <source>
        <dbReference type="ARBA" id="ARBA00007776"/>
    </source>
</evidence>
<evidence type="ECO:0000256" key="7">
    <source>
        <dbReference type="ARBA" id="ARBA00023136"/>
    </source>
</evidence>
<feature type="transmembrane region" description="Helical" evidence="9">
    <location>
        <begin position="99"/>
        <end position="120"/>
    </location>
</feature>
<dbReference type="InterPro" id="IPR026034">
    <property type="entry name" value="MreD_proteobac"/>
</dbReference>
<name>A0A5J6X0J0_9GAMM</name>
<dbReference type="PANTHER" id="PTHR37484">
    <property type="entry name" value="ROD SHAPE-DETERMINING PROTEIN MRED"/>
    <property type="match status" value="1"/>
</dbReference>
<evidence type="ECO:0000256" key="4">
    <source>
        <dbReference type="ARBA" id="ARBA00022692"/>
    </source>
</evidence>
<comment type="subcellular location">
    <subcellularLocation>
        <location evidence="8">Cell inner membrane</location>
    </subcellularLocation>
    <subcellularLocation>
        <location evidence="1">Cell membrane</location>
        <topology evidence="1">Multi-pass membrane protein</topology>
    </subcellularLocation>
</comment>
<evidence type="ECO:0000256" key="3">
    <source>
        <dbReference type="ARBA" id="ARBA00022475"/>
    </source>
</evidence>
<keyword evidence="6 9" id="KW-1133">Transmembrane helix</keyword>
<keyword evidence="7 8" id="KW-0472">Membrane</keyword>
<evidence type="ECO:0000313" key="11">
    <source>
        <dbReference type="Proteomes" id="UP000594034"/>
    </source>
</evidence>
<dbReference type="OrthoDB" id="6647425at2"/>
<dbReference type="AlphaFoldDB" id="A0A5J6X0J0"/>
<accession>A0A5J6X0J0</accession>
<dbReference type="PANTHER" id="PTHR37484:SF1">
    <property type="entry name" value="ROD SHAPE-DETERMINING PROTEIN MRED"/>
    <property type="match status" value="1"/>
</dbReference>
<gene>
    <name evidence="10" type="primary">mreD</name>
    <name evidence="10" type="ORF">FE240_14830</name>
</gene>
<keyword evidence="8" id="KW-0997">Cell inner membrane</keyword>
<evidence type="ECO:0000256" key="8">
    <source>
        <dbReference type="PIRNR" id="PIRNR018472"/>
    </source>
</evidence>
<dbReference type="RefSeq" id="WP_042048937.1">
    <property type="nucleotide sequence ID" value="NZ_CDBY01000093.1"/>
</dbReference>
<organism evidence="10 11">
    <name type="scientific">Aeromonas simiae</name>
    <dbReference type="NCBI Taxonomy" id="218936"/>
    <lineage>
        <taxon>Bacteria</taxon>
        <taxon>Pseudomonadati</taxon>
        <taxon>Pseudomonadota</taxon>
        <taxon>Gammaproteobacteria</taxon>
        <taxon>Aeromonadales</taxon>
        <taxon>Aeromonadaceae</taxon>
        <taxon>Aeromonas</taxon>
    </lineage>
</organism>
<dbReference type="GO" id="GO:0008360">
    <property type="term" value="P:regulation of cell shape"/>
    <property type="evidence" value="ECO:0007669"/>
    <property type="project" value="UniProtKB-UniRule"/>
</dbReference>
<keyword evidence="3 8" id="KW-1003">Cell membrane</keyword>
<proteinExistence type="inferred from homology"/>
<feature type="transmembrane region" description="Helical" evidence="9">
    <location>
        <begin position="59"/>
        <end position="87"/>
    </location>
</feature>
<dbReference type="InterPro" id="IPR007227">
    <property type="entry name" value="Cell_shape_determining_MreD"/>
</dbReference>
<protein>
    <recommendedName>
        <fullName evidence="8">Rod shape-determining protein MreD</fullName>
    </recommendedName>
</protein>
<keyword evidence="11" id="KW-1185">Reference proteome</keyword>
<feature type="transmembrane region" description="Helical" evidence="9">
    <location>
        <begin position="12"/>
        <end position="30"/>
    </location>
</feature>
<evidence type="ECO:0000256" key="5">
    <source>
        <dbReference type="ARBA" id="ARBA00022960"/>
    </source>
</evidence>
<evidence type="ECO:0000256" key="9">
    <source>
        <dbReference type="SAM" id="Phobius"/>
    </source>
</evidence>
<feature type="transmembrane region" description="Helical" evidence="9">
    <location>
        <begin position="132"/>
        <end position="151"/>
    </location>
</feature>
<evidence type="ECO:0000313" key="10">
    <source>
        <dbReference type="EMBL" id="QFI55847.1"/>
    </source>
</evidence>
<evidence type="ECO:0000256" key="6">
    <source>
        <dbReference type="ARBA" id="ARBA00022989"/>
    </source>
</evidence>
<dbReference type="EMBL" id="CP040449">
    <property type="protein sequence ID" value="QFI55847.1"/>
    <property type="molecule type" value="Genomic_DNA"/>
</dbReference>
<comment type="function">
    <text evidence="8">Involved in formation of the rod shape of the cell. May also contribute to regulation of formation of penicillin-binding proteins.</text>
</comment>
<dbReference type="NCBIfam" id="TIGR03426">
    <property type="entry name" value="shape_MreD"/>
    <property type="match status" value="1"/>
</dbReference>